<organism evidence="1 2">
    <name type="scientific">Sphaerobolus stellatus (strain SS14)</name>
    <dbReference type="NCBI Taxonomy" id="990650"/>
    <lineage>
        <taxon>Eukaryota</taxon>
        <taxon>Fungi</taxon>
        <taxon>Dikarya</taxon>
        <taxon>Basidiomycota</taxon>
        <taxon>Agaricomycotina</taxon>
        <taxon>Agaricomycetes</taxon>
        <taxon>Phallomycetidae</taxon>
        <taxon>Geastrales</taxon>
        <taxon>Sphaerobolaceae</taxon>
        <taxon>Sphaerobolus</taxon>
    </lineage>
</organism>
<proteinExistence type="predicted"/>
<evidence type="ECO:0000313" key="1">
    <source>
        <dbReference type="EMBL" id="KIJ44686.1"/>
    </source>
</evidence>
<accession>A0A0C9W162</accession>
<name>A0A0C9W162_SPHS4</name>
<dbReference type="EMBL" id="KN837116">
    <property type="protein sequence ID" value="KIJ44686.1"/>
    <property type="molecule type" value="Genomic_DNA"/>
</dbReference>
<gene>
    <name evidence="1" type="ORF">M422DRAFT_47237</name>
</gene>
<reference evidence="1 2" key="1">
    <citation type="submission" date="2014-06" db="EMBL/GenBank/DDBJ databases">
        <title>Evolutionary Origins and Diversification of the Mycorrhizal Mutualists.</title>
        <authorList>
            <consortium name="DOE Joint Genome Institute"/>
            <consortium name="Mycorrhizal Genomics Consortium"/>
            <person name="Kohler A."/>
            <person name="Kuo A."/>
            <person name="Nagy L.G."/>
            <person name="Floudas D."/>
            <person name="Copeland A."/>
            <person name="Barry K.W."/>
            <person name="Cichocki N."/>
            <person name="Veneault-Fourrey C."/>
            <person name="LaButti K."/>
            <person name="Lindquist E.A."/>
            <person name="Lipzen A."/>
            <person name="Lundell T."/>
            <person name="Morin E."/>
            <person name="Murat C."/>
            <person name="Riley R."/>
            <person name="Ohm R."/>
            <person name="Sun H."/>
            <person name="Tunlid A."/>
            <person name="Henrissat B."/>
            <person name="Grigoriev I.V."/>
            <person name="Hibbett D.S."/>
            <person name="Martin F."/>
        </authorList>
    </citation>
    <scope>NUCLEOTIDE SEQUENCE [LARGE SCALE GENOMIC DNA]</scope>
    <source>
        <strain evidence="1 2">SS14</strain>
    </source>
</reference>
<dbReference type="AlphaFoldDB" id="A0A0C9W162"/>
<evidence type="ECO:0000313" key="2">
    <source>
        <dbReference type="Proteomes" id="UP000054279"/>
    </source>
</evidence>
<protein>
    <submittedName>
        <fullName evidence="1">Unplaced genomic scaffold SPHSTscaffold_41, whole genome shotgun sequence</fullName>
    </submittedName>
</protein>
<keyword evidence="2" id="KW-1185">Reference proteome</keyword>
<dbReference type="OrthoDB" id="2744000at2759"/>
<dbReference type="Proteomes" id="UP000054279">
    <property type="component" value="Unassembled WGS sequence"/>
</dbReference>
<dbReference type="HOGENOM" id="CLU_1134175_0_0_1"/>
<sequence length="245" mass="27176">MPLTSESTEQSIPSAFVEFSSVPSSTSSLEMRDHLAVMMDLCKQLKDESEKSLCHIAELSQAPPPPLDSSPAVIRSVLPLTPNIGGTTLLPAENSTQGVIPPPPLGSFPSSHSRLSMSSLHDFFPNIEESLLLLIIQHSIRPGQISKLDTCVKDQALPSNLDYIDATIVHQEKQPSQKEFPNFHSLHYPLSIYFSIVNAHITSGSNLITTIDFNNGCYEYLTLLNCYAFEFQWTVILNYHFSFHA</sequence>